<keyword evidence="7" id="KW-0175">Coiled coil</keyword>
<dbReference type="SMART" id="SM00066">
    <property type="entry name" value="GAL4"/>
    <property type="match status" value="1"/>
</dbReference>
<dbReference type="PANTHER" id="PTHR47338:SF20">
    <property type="entry name" value="ZN(II)2CYS6 TRANSCRIPTION FACTOR (EUROFUNG)"/>
    <property type="match status" value="1"/>
</dbReference>
<dbReference type="EMBL" id="JAACFV010000042">
    <property type="protein sequence ID" value="KAF7509379.1"/>
    <property type="molecule type" value="Genomic_DNA"/>
</dbReference>
<dbReference type="CDD" id="cd12148">
    <property type="entry name" value="fungal_TF_MHR"/>
    <property type="match status" value="1"/>
</dbReference>
<feature type="coiled-coil region" evidence="7">
    <location>
        <begin position="70"/>
        <end position="97"/>
    </location>
</feature>
<evidence type="ECO:0000256" key="2">
    <source>
        <dbReference type="ARBA" id="ARBA00022723"/>
    </source>
</evidence>
<keyword evidence="3" id="KW-0805">Transcription regulation</keyword>
<dbReference type="OrthoDB" id="2943660at2759"/>
<dbReference type="Pfam" id="PF00172">
    <property type="entry name" value="Zn_clus"/>
    <property type="match status" value="1"/>
</dbReference>
<dbReference type="PROSITE" id="PS00463">
    <property type="entry name" value="ZN2_CY6_FUNGAL_1"/>
    <property type="match status" value="1"/>
</dbReference>
<sequence>MSGSEGESRGASEDNNQGRTGLSGTVCRLCRQRKTRCDRNKPRCGHCIKAGADCEYLSKQKKHGLRAGYVSELERRLNIVEQELQQLKQHQTEARGQIDAGTDFHVFSPWPAPMQPSAHAEGEVDFFSGIPDHVKDAGDGATAYELQHLSPAMISNLCEVWFKEYQPWCPILDRHQVFASLQNASSSQPGTGMDINLKALLCLTVSHSSPAISLGYDGRRRLSRHLRSEVILEAMRMSRSQSLQALLIIVIYHYGYGNLSEAWNLLSVCKRMCVSLGLRKHLLSRSFDWQDEGSRMSWLTAAMESTSTLGASWDVELARVGQPIDKLPSMVDADTIPASLIENLNLTVVSLHPLHDFHRNNHSTPRQESTSEQLNICERLYQNIALYRQHSHSDGSISSYAFAADGSISFDPNKVLTNIISNTAIIALYQPYTVPMINNSTASTPQPARPQTQSLSLQQTAAHRCLDAAYEMSKIISTIADADIEFICPFLGSFIFTAARFSLVFSKMSPSPTPVMASPLATSNHHHAQTNTNNHHQHRLSSTYVSGKRSPGFDLLMHALNMCGRRWPLARRLDIVLRAALVEDSSNTKSGPTAPSALGMDQVSPIPPLPREFYDLRLSGLDVDDVLREWVEGMKSTVYVGSLNGPYA</sequence>
<evidence type="ECO:0000256" key="1">
    <source>
        <dbReference type="ARBA" id="ARBA00004123"/>
    </source>
</evidence>
<dbReference type="InterPro" id="IPR007219">
    <property type="entry name" value="XnlR_reg_dom"/>
</dbReference>
<accession>A0A8H7E3P2</accession>
<evidence type="ECO:0000256" key="6">
    <source>
        <dbReference type="ARBA" id="ARBA00023242"/>
    </source>
</evidence>
<protein>
    <recommendedName>
        <fullName evidence="8">Zn(2)-C6 fungal-type domain-containing protein</fullName>
    </recommendedName>
</protein>
<dbReference type="InterPro" id="IPR001138">
    <property type="entry name" value="Zn2Cys6_DnaBD"/>
</dbReference>
<evidence type="ECO:0000256" key="4">
    <source>
        <dbReference type="ARBA" id="ARBA00023125"/>
    </source>
</evidence>
<evidence type="ECO:0000256" key="7">
    <source>
        <dbReference type="SAM" id="Coils"/>
    </source>
</evidence>
<evidence type="ECO:0000313" key="9">
    <source>
        <dbReference type="EMBL" id="KAF7509379.1"/>
    </source>
</evidence>
<dbReference type="InterPro" id="IPR050815">
    <property type="entry name" value="TF_fung"/>
</dbReference>
<keyword evidence="10" id="KW-1185">Reference proteome</keyword>
<dbReference type="Pfam" id="PF04082">
    <property type="entry name" value="Fungal_trans"/>
    <property type="match status" value="1"/>
</dbReference>
<evidence type="ECO:0000256" key="3">
    <source>
        <dbReference type="ARBA" id="ARBA00023015"/>
    </source>
</evidence>
<organism evidence="9 10">
    <name type="scientific">Endocarpon pusillum</name>
    <dbReference type="NCBI Taxonomy" id="364733"/>
    <lineage>
        <taxon>Eukaryota</taxon>
        <taxon>Fungi</taxon>
        <taxon>Dikarya</taxon>
        <taxon>Ascomycota</taxon>
        <taxon>Pezizomycotina</taxon>
        <taxon>Eurotiomycetes</taxon>
        <taxon>Chaetothyriomycetidae</taxon>
        <taxon>Verrucariales</taxon>
        <taxon>Verrucariaceae</taxon>
        <taxon>Endocarpon</taxon>
    </lineage>
</organism>
<dbReference type="GO" id="GO:0003677">
    <property type="term" value="F:DNA binding"/>
    <property type="evidence" value="ECO:0007669"/>
    <property type="project" value="UniProtKB-KW"/>
</dbReference>
<evidence type="ECO:0000259" key="8">
    <source>
        <dbReference type="PROSITE" id="PS50048"/>
    </source>
</evidence>
<dbReference type="GO" id="GO:0008270">
    <property type="term" value="F:zinc ion binding"/>
    <property type="evidence" value="ECO:0007669"/>
    <property type="project" value="InterPro"/>
</dbReference>
<dbReference type="Proteomes" id="UP000606974">
    <property type="component" value="Unassembled WGS sequence"/>
</dbReference>
<feature type="domain" description="Zn(2)-C6 fungal-type" evidence="8">
    <location>
        <begin position="26"/>
        <end position="56"/>
    </location>
</feature>
<dbReference type="InterPro" id="IPR036864">
    <property type="entry name" value="Zn2-C6_fun-type_DNA-bd_sf"/>
</dbReference>
<dbReference type="Gene3D" id="4.10.240.10">
    <property type="entry name" value="Zn(2)-C6 fungal-type DNA-binding domain"/>
    <property type="match status" value="1"/>
</dbReference>
<dbReference type="PROSITE" id="PS50048">
    <property type="entry name" value="ZN2_CY6_FUNGAL_2"/>
    <property type="match status" value="1"/>
</dbReference>
<evidence type="ECO:0000256" key="5">
    <source>
        <dbReference type="ARBA" id="ARBA00023163"/>
    </source>
</evidence>
<keyword evidence="2" id="KW-0479">Metal-binding</keyword>
<comment type="subcellular location">
    <subcellularLocation>
        <location evidence="1">Nucleus</location>
    </subcellularLocation>
</comment>
<dbReference type="SUPFAM" id="SSF57701">
    <property type="entry name" value="Zn2/Cys6 DNA-binding domain"/>
    <property type="match status" value="1"/>
</dbReference>
<gene>
    <name evidence="9" type="ORF">GJ744_008102</name>
</gene>
<dbReference type="GO" id="GO:0005634">
    <property type="term" value="C:nucleus"/>
    <property type="evidence" value="ECO:0007669"/>
    <property type="project" value="UniProtKB-SubCell"/>
</dbReference>
<dbReference type="AlphaFoldDB" id="A0A8H7E3P2"/>
<proteinExistence type="predicted"/>
<comment type="caution">
    <text evidence="9">The sequence shown here is derived from an EMBL/GenBank/DDBJ whole genome shotgun (WGS) entry which is preliminary data.</text>
</comment>
<dbReference type="GO" id="GO:0000981">
    <property type="term" value="F:DNA-binding transcription factor activity, RNA polymerase II-specific"/>
    <property type="evidence" value="ECO:0007669"/>
    <property type="project" value="InterPro"/>
</dbReference>
<keyword evidence="4" id="KW-0238">DNA-binding</keyword>
<keyword evidence="5" id="KW-0804">Transcription</keyword>
<reference evidence="9" key="1">
    <citation type="submission" date="2020-02" db="EMBL/GenBank/DDBJ databases">
        <authorList>
            <person name="Palmer J.M."/>
        </authorList>
    </citation>
    <scope>NUCLEOTIDE SEQUENCE</scope>
    <source>
        <strain evidence="9">EPUS1.4</strain>
        <tissue evidence="9">Thallus</tissue>
    </source>
</reference>
<dbReference type="PANTHER" id="PTHR47338">
    <property type="entry name" value="ZN(II)2CYS6 TRANSCRIPTION FACTOR (EUROFUNG)-RELATED"/>
    <property type="match status" value="1"/>
</dbReference>
<dbReference type="GO" id="GO:0006351">
    <property type="term" value="P:DNA-templated transcription"/>
    <property type="evidence" value="ECO:0007669"/>
    <property type="project" value="InterPro"/>
</dbReference>
<keyword evidence="6" id="KW-0539">Nucleus</keyword>
<evidence type="ECO:0000313" key="10">
    <source>
        <dbReference type="Proteomes" id="UP000606974"/>
    </source>
</evidence>
<dbReference type="CDD" id="cd00067">
    <property type="entry name" value="GAL4"/>
    <property type="match status" value="1"/>
</dbReference>
<name>A0A8H7E3P2_9EURO</name>